<keyword evidence="6" id="KW-0408">Iron</keyword>
<keyword evidence="2 10" id="KW-0489">Methyltransferase</keyword>
<dbReference type="InterPro" id="IPR006158">
    <property type="entry name" value="Cobalamin-bd"/>
</dbReference>
<sequence>MNAPLDCVVIGYNEGDFQDYRAMCEGSGAGSPTLQIYSKEYLEVDGLPMSWMDGLSALRNKATGRDDRYHVGEVHNLAGLYLSSFLRGAGLTAEAISLFSAEQERLAELLARGPRVVAVTTTFYVNIMPVLPVVDFVRRYSPDSHIVVGGPLIDNLCADGVTGMAQDLLHGMGADSYIVESQGEAALAELCRALAAGRPLASIPNLVTCADGGTWTAGPRTPEANDLDACAIDWSGFSREQIGVTAQTRTARSCAFKCSFCDYPMRAGALTTASVETVRHELRSLAELGVKTLVFVDDTFNVPPKRFKELCKMMIEEDLGLNWYSYFRCSNARDEETFDLAQQSGCRGVFLGIESGDPSILANMNKLAQDDQYRTGVARLKERGITTFASIIVGFPGENDRTMQNTIDFLNETAPTFWRAQPWWGNTRAPVYKNRELWDIKGAAYDWSHKTMTAREAANWCDVMFEKVTESVWLPLYDFDFWALPYLEGKGLGVDELVPILGISQSIMRERDSAVPDQVRIKSLNEELFRAVAALDMAPARFSFAPAASA</sequence>
<evidence type="ECO:0000259" key="9">
    <source>
        <dbReference type="PROSITE" id="PS51918"/>
    </source>
</evidence>
<evidence type="ECO:0000256" key="4">
    <source>
        <dbReference type="ARBA" id="ARBA00022691"/>
    </source>
</evidence>
<dbReference type="Gene3D" id="3.80.30.20">
    <property type="entry name" value="tm_1862 like domain"/>
    <property type="match status" value="1"/>
</dbReference>
<feature type="domain" description="Radical SAM core" evidence="9">
    <location>
        <begin position="240"/>
        <end position="462"/>
    </location>
</feature>
<protein>
    <submittedName>
        <fullName evidence="10">PhpK family radical SAM P-methyltransferase</fullName>
    </submittedName>
</protein>
<dbReference type="CDD" id="cd01335">
    <property type="entry name" value="Radical_SAM"/>
    <property type="match status" value="1"/>
</dbReference>
<feature type="domain" description="B12-binding" evidence="8">
    <location>
        <begin position="72"/>
        <end position="201"/>
    </location>
</feature>
<dbReference type="InterPro" id="IPR051198">
    <property type="entry name" value="BchE-like"/>
</dbReference>
<dbReference type="GO" id="GO:0046872">
    <property type="term" value="F:metal ion binding"/>
    <property type="evidence" value="ECO:0007669"/>
    <property type="project" value="UniProtKB-KW"/>
</dbReference>
<dbReference type="InterPro" id="IPR006638">
    <property type="entry name" value="Elp3/MiaA/NifB-like_rSAM"/>
</dbReference>
<evidence type="ECO:0000256" key="1">
    <source>
        <dbReference type="ARBA" id="ARBA00001966"/>
    </source>
</evidence>
<keyword evidence="7" id="KW-0411">Iron-sulfur</keyword>
<keyword evidence="11" id="KW-1185">Reference proteome</keyword>
<dbReference type="AlphaFoldDB" id="A0A846ZAM3"/>
<evidence type="ECO:0000256" key="2">
    <source>
        <dbReference type="ARBA" id="ARBA00022603"/>
    </source>
</evidence>
<evidence type="ECO:0000256" key="5">
    <source>
        <dbReference type="ARBA" id="ARBA00022723"/>
    </source>
</evidence>
<dbReference type="InterPro" id="IPR031003">
    <property type="entry name" value="BcpD_PhpK_rSAM"/>
</dbReference>
<evidence type="ECO:0000256" key="3">
    <source>
        <dbReference type="ARBA" id="ARBA00022679"/>
    </source>
</evidence>
<dbReference type="Proteomes" id="UP000579250">
    <property type="component" value="Unassembled WGS sequence"/>
</dbReference>
<keyword evidence="5" id="KW-0479">Metal-binding</keyword>
<evidence type="ECO:0000259" key="8">
    <source>
        <dbReference type="PROSITE" id="PS51332"/>
    </source>
</evidence>
<dbReference type="NCBIfam" id="TIGR04479">
    <property type="entry name" value="bcpD_PhpK_rSAM"/>
    <property type="match status" value="1"/>
</dbReference>
<dbReference type="SUPFAM" id="SSF102114">
    <property type="entry name" value="Radical SAM enzymes"/>
    <property type="match status" value="1"/>
</dbReference>
<evidence type="ECO:0000256" key="7">
    <source>
        <dbReference type="ARBA" id="ARBA00023014"/>
    </source>
</evidence>
<dbReference type="PROSITE" id="PS51918">
    <property type="entry name" value="RADICAL_SAM"/>
    <property type="match status" value="1"/>
</dbReference>
<dbReference type="SUPFAM" id="SSF52242">
    <property type="entry name" value="Cobalamin (vitamin B12)-binding domain"/>
    <property type="match status" value="1"/>
</dbReference>
<dbReference type="GO" id="GO:0008168">
    <property type="term" value="F:methyltransferase activity"/>
    <property type="evidence" value="ECO:0007669"/>
    <property type="project" value="UniProtKB-KW"/>
</dbReference>
<dbReference type="GO" id="GO:0051539">
    <property type="term" value="F:4 iron, 4 sulfur cluster binding"/>
    <property type="evidence" value="ECO:0007669"/>
    <property type="project" value="UniProtKB-KW"/>
</dbReference>
<organism evidence="10 11">
    <name type="scientific">Actinomadura latina</name>
    <dbReference type="NCBI Taxonomy" id="163603"/>
    <lineage>
        <taxon>Bacteria</taxon>
        <taxon>Bacillati</taxon>
        <taxon>Actinomycetota</taxon>
        <taxon>Actinomycetes</taxon>
        <taxon>Streptosporangiales</taxon>
        <taxon>Thermomonosporaceae</taxon>
        <taxon>Actinomadura</taxon>
    </lineage>
</organism>
<dbReference type="PANTHER" id="PTHR43409">
    <property type="entry name" value="ANAEROBIC MAGNESIUM-PROTOPORPHYRIN IX MONOMETHYL ESTER CYCLASE-RELATED"/>
    <property type="match status" value="1"/>
</dbReference>
<dbReference type="InterPro" id="IPR007197">
    <property type="entry name" value="rSAM"/>
</dbReference>
<dbReference type="RefSeq" id="WP_067639793.1">
    <property type="nucleotide sequence ID" value="NZ_JAAXPI010000098.1"/>
</dbReference>
<evidence type="ECO:0000313" key="11">
    <source>
        <dbReference type="Proteomes" id="UP000579250"/>
    </source>
</evidence>
<dbReference type="InterPro" id="IPR034466">
    <property type="entry name" value="Methyltransferase_Class_B"/>
</dbReference>
<dbReference type="GO" id="GO:0031419">
    <property type="term" value="F:cobalamin binding"/>
    <property type="evidence" value="ECO:0007669"/>
    <property type="project" value="InterPro"/>
</dbReference>
<proteinExistence type="predicted"/>
<dbReference type="InterPro" id="IPR036724">
    <property type="entry name" value="Cobalamin-bd_sf"/>
</dbReference>
<keyword evidence="3 10" id="KW-0808">Transferase</keyword>
<dbReference type="EMBL" id="JAAXPI010000098">
    <property type="protein sequence ID" value="NKZ08777.1"/>
    <property type="molecule type" value="Genomic_DNA"/>
</dbReference>
<comment type="cofactor">
    <cofactor evidence="1">
        <name>[4Fe-4S] cluster</name>
        <dbReference type="ChEBI" id="CHEBI:49883"/>
    </cofactor>
</comment>
<name>A0A846ZAM3_9ACTN</name>
<dbReference type="PANTHER" id="PTHR43409:SF7">
    <property type="entry name" value="BLL1977 PROTEIN"/>
    <property type="match status" value="1"/>
</dbReference>
<dbReference type="InterPro" id="IPR058240">
    <property type="entry name" value="rSAM_sf"/>
</dbReference>
<accession>A0A846ZAM3</accession>
<dbReference type="GO" id="GO:0032259">
    <property type="term" value="P:methylation"/>
    <property type="evidence" value="ECO:0007669"/>
    <property type="project" value="UniProtKB-KW"/>
</dbReference>
<reference evidence="10 11" key="1">
    <citation type="submission" date="2020-04" db="EMBL/GenBank/DDBJ databases">
        <title>MicrobeNet Type strains.</title>
        <authorList>
            <person name="Nicholson A.C."/>
        </authorList>
    </citation>
    <scope>NUCLEOTIDE SEQUENCE [LARGE SCALE GENOMIC DNA]</scope>
    <source>
        <strain evidence="10 11">ATCC BAA-277</strain>
    </source>
</reference>
<comment type="caution">
    <text evidence="10">The sequence shown here is derived from an EMBL/GenBank/DDBJ whole genome shotgun (WGS) entry which is preliminary data.</text>
</comment>
<dbReference type="GO" id="GO:0005829">
    <property type="term" value="C:cytosol"/>
    <property type="evidence" value="ECO:0007669"/>
    <property type="project" value="TreeGrafter"/>
</dbReference>
<dbReference type="InterPro" id="IPR023404">
    <property type="entry name" value="rSAM_horseshoe"/>
</dbReference>
<dbReference type="PROSITE" id="PS51332">
    <property type="entry name" value="B12_BINDING"/>
    <property type="match status" value="1"/>
</dbReference>
<dbReference type="SFLD" id="SFLDG01082">
    <property type="entry name" value="B12-binding_domain_containing"/>
    <property type="match status" value="1"/>
</dbReference>
<evidence type="ECO:0000313" key="10">
    <source>
        <dbReference type="EMBL" id="NKZ08777.1"/>
    </source>
</evidence>
<keyword evidence="4" id="KW-0949">S-adenosyl-L-methionine</keyword>
<dbReference type="SFLD" id="SFLDG01123">
    <property type="entry name" value="methyltransferase_(Class_B)"/>
    <property type="match status" value="1"/>
</dbReference>
<dbReference type="SMART" id="SM00729">
    <property type="entry name" value="Elp3"/>
    <property type="match status" value="1"/>
</dbReference>
<dbReference type="SFLD" id="SFLDS00029">
    <property type="entry name" value="Radical_SAM"/>
    <property type="match status" value="1"/>
</dbReference>
<evidence type="ECO:0000256" key="6">
    <source>
        <dbReference type="ARBA" id="ARBA00023004"/>
    </source>
</evidence>
<gene>
    <name evidence="10" type="primary">phpK</name>
    <name evidence="10" type="ORF">HGB48_34310</name>
</gene>
<dbReference type="Pfam" id="PF04055">
    <property type="entry name" value="Radical_SAM"/>
    <property type="match status" value="1"/>
</dbReference>